<keyword evidence="3" id="KW-1185">Reference proteome</keyword>
<protein>
    <submittedName>
        <fullName evidence="2">Uncharacterized protein</fullName>
    </submittedName>
</protein>
<evidence type="ECO:0000313" key="3">
    <source>
        <dbReference type="Proteomes" id="UP000660262"/>
    </source>
</evidence>
<organism evidence="2 3">
    <name type="scientific">Pycnococcus provasolii</name>
    <dbReference type="NCBI Taxonomy" id="41880"/>
    <lineage>
        <taxon>Eukaryota</taxon>
        <taxon>Viridiplantae</taxon>
        <taxon>Chlorophyta</taxon>
        <taxon>Pseudoscourfieldiophyceae</taxon>
        <taxon>Pseudoscourfieldiales</taxon>
        <taxon>Pycnococcaceae</taxon>
        <taxon>Pycnococcus</taxon>
    </lineage>
</organism>
<accession>A0A830HZ29</accession>
<dbReference type="Proteomes" id="UP000660262">
    <property type="component" value="Unassembled WGS sequence"/>
</dbReference>
<evidence type="ECO:0000313" key="2">
    <source>
        <dbReference type="EMBL" id="GHP12364.1"/>
    </source>
</evidence>
<feature type="region of interest" description="Disordered" evidence="1">
    <location>
        <begin position="1"/>
        <end position="31"/>
    </location>
</feature>
<evidence type="ECO:0000256" key="1">
    <source>
        <dbReference type="SAM" id="MobiDB-lite"/>
    </source>
</evidence>
<gene>
    <name evidence="2" type="ORF">PPROV_001109200</name>
</gene>
<proteinExistence type="predicted"/>
<comment type="caution">
    <text evidence="2">The sequence shown here is derived from an EMBL/GenBank/DDBJ whole genome shotgun (WGS) entry which is preliminary data.</text>
</comment>
<feature type="compositionally biased region" description="Basic and acidic residues" evidence="1">
    <location>
        <begin position="10"/>
        <end position="31"/>
    </location>
</feature>
<dbReference type="AlphaFoldDB" id="A0A830HZ29"/>
<sequence length="268" mass="29339">MAILTIPDDASGRRLDSNDQGVDDGKDLTQKETSREGGVLRFLGPVLRVALTLLLLALGFHVVERQAQSMTNGHTKYWIKWGYQPNYGYHTAGHQTLWVSPAGAKKMREFDTLVMQTWSQVSAGLSTSFGMGGKVLEEMKKRKGWQVAPEVKAAALMQLSTQCRSVDLYGLPHAARLSQTPYANQQGVEPTLHFDASAKHAAGFYWSGAGLDHNGGLIGYEVPTVTLSTIMMNSAMMAGHVCVYQDGEAAATKNPVPHPKKRGRRLLR</sequence>
<name>A0A830HZ29_9CHLO</name>
<reference evidence="2" key="1">
    <citation type="submission" date="2020-10" db="EMBL/GenBank/DDBJ databases">
        <title>Unveiling of a novel bifunctional photoreceptor, Dualchrome1, isolated from a cosmopolitan green alga.</title>
        <authorList>
            <person name="Suzuki S."/>
            <person name="Kawachi M."/>
        </authorList>
    </citation>
    <scope>NUCLEOTIDE SEQUENCE</scope>
    <source>
        <strain evidence="2">NIES 2893</strain>
    </source>
</reference>
<dbReference type="EMBL" id="BNJQ01000041">
    <property type="protein sequence ID" value="GHP12364.1"/>
    <property type="molecule type" value="Genomic_DNA"/>
</dbReference>